<dbReference type="STRING" id="1219058.AOA14_02940"/>
<dbReference type="EMBL" id="CP013342">
    <property type="protein sequence ID" value="AMU93561.1"/>
    <property type="molecule type" value="Genomic_DNA"/>
</dbReference>
<reference evidence="7 8" key="2">
    <citation type="journal article" date="2016" name="Genome Announc.">
        <title>Complete Genome Sequence of Sphingopyxis terrae Strain 203-1 (NBRC 111660), a Polyethylene Glycol Degrader.</title>
        <authorList>
            <person name="Ohtsubo Y."/>
            <person name="Nonoyama S."/>
            <person name="Nagata Y."/>
            <person name="Numata M."/>
            <person name="Tsuchikane K."/>
            <person name="Hosoyama A."/>
            <person name="Yamazoe A."/>
            <person name="Tsuda M."/>
            <person name="Fujita N."/>
            <person name="Kawai F."/>
        </authorList>
    </citation>
    <scope>NUCLEOTIDE SEQUENCE [LARGE SCALE GENOMIC DNA]</scope>
    <source>
        <strain evidence="7 8">203-1</strain>
    </source>
</reference>
<dbReference type="Proteomes" id="UP000076234">
    <property type="component" value="Chromosome"/>
</dbReference>
<protein>
    <recommendedName>
        <fullName evidence="6">NfeD-like C-terminal domain-containing protein</fullName>
    </recommendedName>
</protein>
<dbReference type="Gene3D" id="2.40.50.140">
    <property type="entry name" value="Nucleic acid-binding proteins"/>
    <property type="match status" value="1"/>
</dbReference>
<evidence type="ECO:0000313" key="7">
    <source>
        <dbReference type="EMBL" id="AMU93561.1"/>
    </source>
</evidence>
<dbReference type="PANTHER" id="PTHR33507:SF3">
    <property type="entry name" value="INNER MEMBRANE PROTEIN YBBJ"/>
    <property type="match status" value="1"/>
</dbReference>
<feature type="transmembrane region" description="Helical" evidence="5">
    <location>
        <begin position="12"/>
        <end position="36"/>
    </location>
</feature>
<keyword evidence="2 5" id="KW-0812">Transmembrane</keyword>
<feature type="transmembrane region" description="Helical" evidence="5">
    <location>
        <begin position="48"/>
        <end position="70"/>
    </location>
</feature>
<name>A0A142VV02_9SPHN</name>
<gene>
    <name evidence="7" type="ORF">AOA14_02940</name>
</gene>
<dbReference type="AlphaFoldDB" id="A0A142VV02"/>
<proteinExistence type="predicted"/>
<dbReference type="InterPro" id="IPR052165">
    <property type="entry name" value="Membrane_assoc_protease"/>
</dbReference>
<evidence type="ECO:0000256" key="5">
    <source>
        <dbReference type="SAM" id="Phobius"/>
    </source>
</evidence>
<evidence type="ECO:0000259" key="6">
    <source>
        <dbReference type="Pfam" id="PF01957"/>
    </source>
</evidence>
<evidence type="ECO:0000256" key="2">
    <source>
        <dbReference type="ARBA" id="ARBA00022692"/>
    </source>
</evidence>
<dbReference type="PANTHER" id="PTHR33507">
    <property type="entry name" value="INNER MEMBRANE PROTEIN YBBJ"/>
    <property type="match status" value="1"/>
</dbReference>
<organism evidence="7 8">
    <name type="scientific">Sphingopyxis terrae subsp. terrae NBRC 15098</name>
    <dbReference type="NCBI Taxonomy" id="1219058"/>
    <lineage>
        <taxon>Bacteria</taxon>
        <taxon>Pseudomonadati</taxon>
        <taxon>Pseudomonadota</taxon>
        <taxon>Alphaproteobacteria</taxon>
        <taxon>Sphingomonadales</taxon>
        <taxon>Sphingomonadaceae</taxon>
        <taxon>Sphingopyxis</taxon>
    </lineage>
</organism>
<dbReference type="RefSeq" id="WP_062763996.1">
    <property type="nucleotide sequence ID" value="NZ_BCZQ01000003.1"/>
</dbReference>
<dbReference type="InterPro" id="IPR002810">
    <property type="entry name" value="NfeD-like_C"/>
</dbReference>
<evidence type="ECO:0000256" key="3">
    <source>
        <dbReference type="ARBA" id="ARBA00022989"/>
    </source>
</evidence>
<keyword evidence="3 5" id="KW-1133">Transmembrane helix</keyword>
<keyword evidence="4 5" id="KW-0472">Membrane</keyword>
<sequence>MPDFIANMEPHWAWLSLGVLLAAAEIIAPGFFLIWLGGAAVITGVVAWVLPIGVPLQLGIFAVLAVIILYGARKWLRDNPIVSTDPLLNQRGGRLVGEVLTVTTAIEDGRGRARVGDGEWPVRGPDAAEGAKVRVVSADGGVLVVEAV</sequence>
<feature type="domain" description="NfeD-like C-terminal" evidence="6">
    <location>
        <begin position="94"/>
        <end position="146"/>
    </location>
</feature>
<dbReference type="Pfam" id="PF01957">
    <property type="entry name" value="NfeD"/>
    <property type="match status" value="1"/>
</dbReference>
<dbReference type="InterPro" id="IPR012340">
    <property type="entry name" value="NA-bd_OB-fold"/>
</dbReference>
<comment type="subcellular location">
    <subcellularLocation>
        <location evidence="1">Membrane</location>
        <topology evidence="1">Multi-pass membrane protein</topology>
    </subcellularLocation>
</comment>
<dbReference type="KEGG" id="ster:AOA14_02940"/>
<evidence type="ECO:0000256" key="1">
    <source>
        <dbReference type="ARBA" id="ARBA00004141"/>
    </source>
</evidence>
<reference evidence="8" key="1">
    <citation type="submission" date="2015-11" db="EMBL/GenBank/DDBJ databases">
        <title>Complete genome sequence of a polyethylene glycol-degrading strain Sphingopyxis terrae strain 203-1 (NBRC 15098).</title>
        <authorList>
            <person name="Yoshiyuki O."/>
            <person name="Shouta N."/>
            <person name="Nagata Y."/>
            <person name="Numata M."/>
            <person name="Tsuchikane K."/>
            <person name="Hosoyama A."/>
            <person name="Yamazoe A."/>
            <person name="Tsuda M."/>
            <person name="Fujita N."/>
            <person name="Kawai F."/>
        </authorList>
    </citation>
    <scope>NUCLEOTIDE SEQUENCE [LARGE SCALE GENOMIC DNA]</scope>
    <source>
        <strain evidence="8">203-1</strain>
    </source>
</reference>
<dbReference type="GO" id="GO:0005886">
    <property type="term" value="C:plasma membrane"/>
    <property type="evidence" value="ECO:0007669"/>
    <property type="project" value="TreeGrafter"/>
</dbReference>
<accession>A0A142VV02</accession>
<evidence type="ECO:0000313" key="8">
    <source>
        <dbReference type="Proteomes" id="UP000076234"/>
    </source>
</evidence>
<evidence type="ECO:0000256" key="4">
    <source>
        <dbReference type="ARBA" id="ARBA00023136"/>
    </source>
</evidence>